<dbReference type="EMBL" id="JARGYC010000114">
    <property type="protein sequence ID" value="MDF0603653.1"/>
    <property type="molecule type" value="Genomic_DNA"/>
</dbReference>
<dbReference type="Proteomes" id="UP001220964">
    <property type="component" value="Unassembled WGS sequence"/>
</dbReference>
<feature type="domain" description="Cupin type-2" evidence="1">
    <location>
        <begin position="42"/>
        <end position="107"/>
    </location>
</feature>
<dbReference type="InterPro" id="IPR013096">
    <property type="entry name" value="Cupin_2"/>
</dbReference>
<evidence type="ECO:0000259" key="1">
    <source>
        <dbReference type="Pfam" id="PF07883"/>
    </source>
</evidence>
<protein>
    <submittedName>
        <fullName evidence="2">Cupin domain-containing protein</fullName>
    </submittedName>
</protein>
<accession>A0AAE3TBB1</accession>
<dbReference type="AlphaFoldDB" id="A0AAE3TBB1"/>
<evidence type="ECO:0000313" key="2">
    <source>
        <dbReference type="EMBL" id="MDF0603653.1"/>
    </source>
</evidence>
<dbReference type="CDD" id="cd20299">
    <property type="entry name" value="cupin_YP766765-like"/>
    <property type="match status" value="1"/>
</dbReference>
<dbReference type="Gene3D" id="2.60.120.10">
    <property type="entry name" value="Jelly Rolls"/>
    <property type="match status" value="1"/>
</dbReference>
<sequence length="114" mass="12811">MLIKRFEDAQSYDAPNHWGVHGLRLQGFEEGGPTNQWVAFSQFLPGGGAGPDSTSFEKVYVVLDGEMTIEWDGRTEVLRAMDSCTIPPGQERRIENKSNHVCKMLVVMPYPPEK</sequence>
<dbReference type="InterPro" id="IPR014710">
    <property type="entry name" value="RmlC-like_jellyroll"/>
</dbReference>
<reference evidence="2" key="1">
    <citation type="submission" date="2023-03" db="EMBL/GenBank/DDBJ databases">
        <title>Multiphase analysis and comparison of six strains from genera Psychromarinibacter, Lutimaribacter, and Maritimibacter, including a novel species: Psychromarinibacter sediminicola sp. nov.</title>
        <authorList>
            <person name="Wang Y.-H."/>
            <person name="Ye M.-Q."/>
            <person name="Du Z.-J."/>
        </authorList>
    </citation>
    <scope>NUCLEOTIDE SEQUENCE</scope>
    <source>
        <strain evidence="2">C21-152</strain>
    </source>
</reference>
<name>A0AAE3TBB1_9RHOB</name>
<dbReference type="InterPro" id="IPR011051">
    <property type="entry name" value="RmlC_Cupin_sf"/>
</dbReference>
<dbReference type="RefSeq" id="WP_275569769.1">
    <property type="nucleotide sequence ID" value="NZ_JARGYC010000114.1"/>
</dbReference>
<organism evidence="2 3">
    <name type="scientific">Psychromarinibacter sediminicola</name>
    <dbReference type="NCBI Taxonomy" id="3033385"/>
    <lineage>
        <taxon>Bacteria</taxon>
        <taxon>Pseudomonadati</taxon>
        <taxon>Pseudomonadota</taxon>
        <taxon>Alphaproteobacteria</taxon>
        <taxon>Rhodobacterales</taxon>
        <taxon>Paracoccaceae</taxon>
        <taxon>Psychromarinibacter</taxon>
    </lineage>
</organism>
<dbReference type="SUPFAM" id="SSF51182">
    <property type="entry name" value="RmlC-like cupins"/>
    <property type="match status" value="1"/>
</dbReference>
<evidence type="ECO:0000313" key="3">
    <source>
        <dbReference type="Proteomes" id="UP001220964"/>
    </source>
</evidence>
<comment type="caution">
    <text evidence="2">The sequence shown here is derived from an EMBL/GenBank/DDBJ whole genome shotgun (WGS) entry which is preliminary data.</text>
</comment>
<gene>
    <name evidence="2" type="ORF">P1J78_23275</name>
</gene>
<proteinExistence type="predicted"/>
<dbReference type="Pfam" id="PF07883">
    <property type="entry name" value="Cupin_2"/>
    <property type="match status" value="1"/>
</dbReference>
<keyword evidence="3" id="KW-1185">Reference proteome</keyword>